<protein>
    <recommendedName>
        <fullName evidence="5">Homoserine O-succinyltransferase</fullName>
        <shortName evidence="5">HST</shortName>
        <ecNumber evidence="5">2.3.1.46</ecNumber>
    </recommendedName>
    <alternativeName>
        <fullName evidence="5">Homoserine transsuccinylase</fullName>
        <shortName evidence="5">HTS</shortName>
    </alternativeName>
</protein>
<dbReference type="InterPro" id="IPR029062">
    <property type="entry name" value="Class_I_gatase-like"/>
</dbReference>
<gene>
    <name evidence="6" type="primary">metA</name>
    <name evidence="5" type="synonym">metAS</name>
    <name evidence="6" type="ORF">GCM10023333_08380</name>
</gene>
<dbReference type="EC" id="2.3.1.46" evidence="5"/>
<accession>A0ABP9EHT6</accession>
<keyword evidence="5" id="KW-0486">Methionine biosynthesis</keyword>
<dbReference type="PIRSF" id="PIRSF000450">
    <property type="entry name" value="H_ser_succinyltr"/>
    <property type="match status" value="1"/>
</dbReference>
<feature type="active site" evidence="5">
    <location>
        <position position="237"/>
    </location>
</feature>
<evidence type="ECO:0000256" key="3">
    <source>
        <dbReference type="ARBA" id="ARBA00022679"/>
    </source>
</evidence>
<dbReference type="Proteomes" id="UP001499988">
    <property type="component" value="Unassembled WGS sequence"/>
</dbReference>
<comment type="caution">
    <text evidence="6">The sequence shown here is derived from an EMBL/GenBank/DDBJ whole genome shotgun (WGS) entry which is preliminary data.</text>
</comment>
<comment type="pathway">
    <text evidence="5">Amino-acid biosynthesis; L-methionine biosynthesis via de novo pathway; O-succinyl-L-homoserine from L-homoserine: step 1/1.</text>
</comment>
<dbReference type="PANTHER" id="PTHR20919:SF0">
    <property type="entry name" value="HOMOSERINE O-SUCCINYLTRANSFERASE"/>
    <property type="match status" value="1"/>
</dbReference>
<comment type="catalytic activity">
    <reaction evidence="5">
        <text>L-homoserine + succinyl-CoA = O-succinyl-L-homoserine + CoA</text>
        <dbReference type="Rhea" id="RHEA:22008"/>
        <dbReference type="ChEBI" id="CHEBI:57287"/>
        <dbReference type="ChEBI" id="CHEBI:57292"/>
        <dbReference type="ChEBI" id="CHEBI:57476"/>
        <dbReference type="ChEBI" id="CHEBI:57661"/>
        <dbReference type="EC" id="2.3.1.46"/>
    </reaction>
</comment>
<name>A0ABP9EHT6_9GAMM</name>
<dbReference type="CDD" id="cd03131">
    <property type="entry name" value="GATase1_HTS"/>
    <property type="match status" value="1"/>
</dbReference>
<evidence type="ECO:0000256" key="1">
    <source>
        <dbReference type="ARBA" id="ARBA00022490"/>
    </source>
</evidence>
<evidence type="ECO:0000313" key="7">
    <source>
        <dbReference type="Proteomes" id="UP001499988"/>
    </source>
</evidence>
<feature type="active site" description="Acyl-thioester intermediate" evidence="5">
    <location>
        <position position="142"/>
    </location>
</feature>
<keyword evidence="4 5" id="KW-0012">Acyltransferase</keyword>
<comment type="similarity">
    <text evidence="5">Belongs to the MetA family.</text>
</comment>
<comment type="subcellular location">
    <subcellularLocation>
        <location evidence="5">Cytoplasm</location>
    </subcellularLocation>
</comment>
<evidence type="ECO:0000256" key="4">
    <source>
        <dbReference type="ARBA" id="ARBA00023315"/>
    </source>
</evidence>
<keyword evidence="2 5" id="KW-0028">Amino-acid biosynthesis</keyword>
<feature type="binding site" evidence="5">
    <location>
        <position position="249"/>
    </location>
    <ligand>
        <name>substrate</name>
    </ligand>
</feature>
<dbReference type="NCBIfam" id="TIGR01001">
    <property type="entry name" value="metA"/>
    <property type="match status" value="1"/>
</dbReference>
<feature type="active site" description="Proton acceptor" evidence="5">
    <location>
        <position position="235"/>
    </location>
</feature>
<evidence type="ECO:0000256" key="5">
    <source>
        <dbReference type="HAMAP-Rule" id="MF_00295"/>
    </source>
</evidence>
<evidence type="ECO:0000313" key="6">
    <source>
        <dbReference type="EMBL" id="GAA4877406.1"/>
    </source>
</evidence>
<dbReference type="EMBL" id="BAABJZ010000009">
    <property type="protein sequence ID" value="GAA4877406.1"/>
    <property type="molecule type" value="Genomic_DNA"/>
</dbReference>
<comment type="caution">
    <text evidence="5">Lacks conserved residue(s) required for the propagation of feature annotation.</text>
</comment>
<keyword evidence="7" id="KW-1185">Reference proteome</keyword>
<feature type="binding site" evidence="5">
    <location>
        <position position="192"/>
    </location>
    <ligand>
        <name>substrate</name>
    </ligand>
</feature>
<reference evidence="7" key="1">
    <citation type="journal article" date="2019" name="Int. J. Syst. Evol. Microbiol.">
        <title>The Global Catalogue of Microorganisms (GCM) 10K type strain sequencing project: providing services to taxonomists for standard genome sequencing and annotation.</title>
        <authorList>
            <consortium name="The Broad Institute Genomics Platform"/>
            <consortium name="The Broad Institute Genome Sequencing Center for Infectious Disease"/>
            <person name="Wu L."/>
            <person name="Ma J."/>
        </authorList>
    </citation>
    <scope>NUCLEOTIDE SEQUENCE [LARGE SCALE GENOMIC DNA]</scope>
    <source>
        <strain evidence="7">JCM 18401</strain>
    </source>
</reference>
<dbReference type="SUPFAM" id="SSF52317">
    <property type="entry name" value="Class I glutamine amidotransferase-like"/>
    <property type="match status" value="1"/>
</dbReference>
<dbReference type="Pfam" id="PF04204">
    <property type="entry name" value="HTS"/>
    <property type="match status" value="1"/>
</dbReference>
<feature type="binding site" evidence="5">
    <location>
        <position position="163"/>
    </location>
    <ligand>
        <name>substrate</name>
    </ligand>
</feature>
<dbReference type="PANTHER" id="PTHR20919">
    <property type="entry name" value="HOMOSERINE O-SUCCINYLTRANSFERASE"/>
    <property type="match status" value="1"/>
</dbReference>
<evidence type="ECO:0000256" key="2">
    <source>
        <dbReference type="ARBA" id="ARBA00022605"/>
    </source>
</evidence>
<feature type="site" description="Important for substrate specificity" evidence="5">
    <location>
        <position position="192"/>
    </location>
</feature>
<dbReference type="InterPro" id="IPR033752">
    <property type="entry name" value="MetA_family"/>
</dbReference>
<sequence length="311" mass="36078">MPVKVPDSLPASAILRGENIFVMSEERAESQHIRPLKVLILNLMPNKIETETQLLRLLGNTPLQVDVELLRIHSRPSRHTPCDHMNAFYRDFEQVKHTNFDGLIITGAPLGDLEFEQVQYWDEIRGIIDWSQQHATSVLFLCWAAHAAFYHLYGLKRYLREEKISGVFRHQRVHQHVPLLRGFDDEFWVPHSRLAQISLDQLKAHDELTVLAESDQAGAYLVVDSNNRNLFVTGHPEYTRTTLQTEYRRDLAAGLAPQIPHNYFPNDDPTQTPHARWHAHGALLVSNWLNYYVYQQTPFDLNDMDAMTPWE</sequence>
<dbReference type="Gene3D" id="3.40.50.880">
    <property type="match status" value="1"/>
</dbReference>
<comment type="function">
    <text evidence="5">Transfers a succinyl group from succinyl-CoA to L-homoserine, forming succinyl-L-homoserine.</text>
</comment>
<organism evidence="6 7">
    <name type="scientific">Ferrimonas pelagia</name>
    <dbReference type="NCBI Taxonomy" id="1177826"/>
    <lineage>
        <taxon>Bacteria</taxon>
        <taxon>Pseudomonadati</taxon>
        <taxon>Pseudomonadota</taxon>
        <taxon>Gammaproteobacteria</taxon>
        <taxon>Alteromonadales</taxon>
        <taxon>Ferrimonadaceae</taxon>
        <taxon>Ferrimonas</taxon>
    </lineage>
</organism>
<keyword evidence="1 5" id="KW-0963">Cytoplasm</keyword>
<feature type="site" description="Important for acyl-CoA specificity" evidence="5">
    <location>
        <position position="111"/>
    </location>
</feature>
<dbReference type="InterPro" id="IPR005697">
    <property type="entry name" value="HST_MetA"/>
</dbReference>
<proteinExistence type="inferred from homology"/>
<dbReference type="HAMAP" id="MF_00295">
    <property type="entry name" value="MetA_acyltransf"/>
    <property type="match status" value="1"/>
</dbReference>
<dbReference type="RefSeq" id="WP_345333730.1">
    <property type="nucleotide sequence ID" value="NZ_BAABJZ010000009.1"/>
</dbReference>
<keyword evidence="3 5" id="KW-0808">Transferase</keyword>